<evidence type="ECO:0000256" key="4">
    <source>
        <dbReference type="ARBA" id="ARBA00022833"/>
    </source>
</evidence>
<keyword evidence="4" id="KW-0862">Zinc</keyword>
<dbReference type="GO" id="GO:0008270">
    <property type="term" value="F:zinc ion binding"/>
    <property type="evidence" value="ECO:0007669"/>
    <property type="project" value="UniProtKB-KW"/>
</dbReference>
<proteinExistence type="predicted"/>
<feature type="domain" description="C2H2-type" evidence="6">
    <location>
        <begin position="55"/>
        <end position="82"/>
    </location>
</feature>
<sequence>MTLLPALYNYRDITSLFADWLPDGVPVHAEVLEEDDARSARRSPAAGTAAVRRRLACPKCGKSYRWKDSLRRHQRVECGKEPQHCCPYCLYRFKHRFHLNAHIRDSCPKRAAM</sequence>
<dbReference type="InterPro" id="IPR036236">
    <property type="entry name" value="Znf_C2H2_sf"/>
</dbReference>
<keyword evidence="8" id="KW-1185">Reference proteome</keyword>
<evidence type="ECO:0000256" key="5">
    <source>
        <dbReference type="PROSITE-ProRule" id="PRU00042"/>
    </source>
</evidence>
<keyword evidence="1" id="KW-0479">Metal-binding</keyword>
<dbReference type="FunFam" id="3.30.160.60:FF:000706">
    <property type="entry name" value="Zinc finger protein"/>
    <property type="match status" value="1"/>
</dbReference>
<evidence type="ECO:0000256" key="3">
    <source>
        <dbReference type="ARBA" id="ARBA00022771"/>
    </source>
</evidence>
<gene>
    <name evidence="7" type="ORF">ONE63_006212</name>
</gene>
<dbReference type="SUPFAM" id="SSF57667">
    <property type="entry name" value="beta-beta-alpha zinc fingers"/>
    <property type="match status" value="1"/>
</dbReference>
<dbReference type="EMBL" id="JAPTSV010000003">
    <property type="protein sequence ID" value="KAJ1529434.1"/>
    <property type="molecule type" value="Genomic_DNA"/>
</dbReference>
<dbReference type="InterPro" id="IPR013087">
    <property type="entry name" value="Znf_C2H2_type"/>
</dbReference>
<evidence type="ECO:0000256" key="2">
    <source>
        <dbReference type="ARBA" id="ARBA00022737"/>
    </source>
</evidence>
<reference evidence="7" key="1">
    <citation type="submission" date="2022-12" db="EMBL/GenBank/DDBJ databases">
        <title>Chromosome-level genome assembly of the bean flower thrips Megalurothrips usitatus.</title>
        <authorList>
            <person name="Ma L."/>
            <person name="Liu Q."/>
            <person name="Li H."/>
            <person name="Cai W."/>
        </authorList>
    </citation>
    <scope>NUCLEOTIDE SEQUENCE</scope>
    <source>
        <strain evidence="7">Cailab_2022a</strain>
    </source>
</reference>
<evidence type="ECO:0000313" key="8">
    <source>
        <dbReference type="Proteomes" id="UP001075354"/>
    </source>
</evidence>
<dbReference type="Proteomes" id="UP001075354">
    <property type="component" value="Chromosome 3"/>
</dbReference>
<evidence type="ECO:0000313" key="7">
    <source>
        <dbReference type="EMBL" id="KAJ1529434.1"/>
    </source>
</evidence>
<dbReference type="Pfam" id="PF00096">
    <property type="entry name" value="zf-C2H2"/>
    <property type="match status" value="1"/>
</dbReference>
<dbReference type="PROSITE" id="PS50157">
    <property type="entry name" value="ZINC_FINGER_C2H2_2"/>
    <property type="match status" value="1"/>
</dbReference>
<evidence type="ECO:0000259" key="6">
    <source>
        <dbReference type="PROSITE" id="PS50157"/>
    </source>
</evidence>
<protein>
    <recommendedName>
        <fullName evidence="6">C2H2-type domain-containing protein</fullName>
    </recommendedName>
</protein>
<dbReference type="AlphaFoldDB" id="A0AAV7Y041"/>
<keyword evidence="2" id="KW-0677">Repeat</keyword>
<name>A0AAV7Y041_9NEOP</name>
<dbReference type="Gene3D" id="3.30.160.60">
    <property type="entry name" value="Classic Zinc Finger"/>
    <property type="match status" value="1"/>
</dbReference>
<evidence type="ECO:0000256" key="1">
    <source>
        <dbReference type="ARBA" id="ARBA00022723"/>
    </source>
</evidence>
<keyword evidence="3 5" id="KW-0863">Zinc-finger</keyword>
<organism evidence="7 8">
    <name type="scientific">Megalurothrips usitatus</name>
    <name type="common">bean blossom thrips</name>
    <dbReference type="NCBI Taxonomy" id="439358"/>
    <lineage>
        <taxon>Eukaryota</taxon>
        <taxon>Metazoa</taxon>
        <taxon>Ecdysozoa</taxon>
        <taxon>Arthropoda</taxon>
        <taxon>Hexapoda</taxon>
        <taxon>Insecta</taxon>
        <taxon>Pterygota</taxon>
        <taxon>Neoptera</taxon>
        <taxon>Paraneoptera</taxon>
        <taxon>Thysanoptera</taxon>
        <taxon>Terebrantia</taxon>
        <taxon>Thripoidea</taxon>
        <taxon>Thripidae</taxon>
        <taxon>Megalurothrips</taxon>
    </lineage>
</organism>
<comment type="caution">
    <text evidence="7">The sequence shown here is derived from an EMBL/GenBank/DDBJ whole genome shotgun (WGS) entry which is preliminary data.</text>
</comment>
<accession>A0AAV7Y041</accession>